<dbReference type="KEGG" id="mew:MSWAN_1408"/>
<dbReference type="Proteomes" id="UP000009231">
    <property type="component" value="Chromosome"/>
</dbReference>
<accession>F6D788</accession>
<protein>
    <submittedName>
        <fullName evidence="1">Uncharacterized protein</fullName>
    </submittedName>
</protein>
<evidence type="ECO:0000313" key="2">
    <source>
        <dbReference type="Proteomes" id="UP000009231"/>
    </source>
</evidence>
<dbReference type="AlphaFoldDB" id="F6D788"/>
<dbReference type="OrthoDB" id="379283at2157"/>
<keyword evidence="2" id="KW-1185">Reference proteome</keyword>
<reference evidence="1 2" key="1">
    <citation type="journal article" date="2014" name="Int. J. Syst. Evol. Microbiol.">
        <title>Methanobacterium paludis sp. nov. and a novel strain of Methanobacterium lacus isolated from northern peatlands.</title>
        <authorList>
            <person name="Cadillo-Quiroz H."/>
            <person name="Brauer S.L."/>
            <person name="Goodson N."/>
            <person name="Yavitt J.B."/>
            <person name="Zinder S.H."/>
        </authorList>
    </citation>
    <scope>NUCLEOTIDE SEQUENCE [LARGE SCALE GENOMIC DNA]</scope>
    <source>
        <strain evidence="2">DSM 25820 / JCM 18151 / SWAN1</strain>
    </source>
</reference>
<dbReference type="HOGENOM" id="CLU_2103537_0_0_2"/>
<dbReference type="EMBL" id="CP002772">
    <property type="protein sequence ID" value="AEG18422.1"/>
    <property type="molecule type" value="Genomic_DNA"/>
</dbReference>
<proteinExistence type="predicted"/>
<sequence>MIAGLLLMGPVSAAKVVDKNTHTVYSTNFHCYGTMSFTTTQYNTKYIQTAITVKYKNGKSGRMTIDLRKISTNKIQIVTTAKAPWGNYKSFNVVKTKWSVSKLYMTSFRYMLRNI</sequence>
<name>F6D788_METPW</name>
<dbReference type="eggNOG" id="arCOG11306">
    <property type="taxonomic scope" value="Archaea"/>
</dbReference>
<dbReference type="RefSeq" id="WP_013825923.1">
    <property type="nucleotide sequence ID" value="NC_015574.1"/>
</dbReference>
<organism evidence="1 2">
    <name type="scientific">Methanobacterium paludis (strain DSM 25820 / JCM 18151 / SWAN1)</name>
    <dbReference type="NCBI Taxonomy" id="868131"/>
    <lineage>
        <taxon>Archaea</taxon>
        <taxon>Methanobacteriati</taxon>
        <taxon>Methanobacteriota</taxon>
        <taxon>Methanomada group</taxon>
        <taxon>Methanobacteria</taxon>
        <taxon>Methanobacteriales</taxon>
        <taxon>Methanobacteriaceae</taxon>
        <taxon>Methanobacterium</taxon>
    </lineage>
</organism>
<gene>
    <name evidence="1" type="ordered locus">MSWAN_1408</name>
</gene>
<evidence type="ECO:0000313" key="1">
    <source>
        <dbReference type="EMBL" id="AEG18422.1"/>
    </source>
</evidence>
<dbReference type="GeneID" id="10668913"/>